<dbReference type="AlphaFoldDB" id="A0A0R2EQE6"/>
<evidence type="ECO:0000259" key="5">
    <source>
        <dbReference type="Pfam" id="PF07687"/>
    </source>
</evidence>
<keyword evidence="7" id="KW-1185">Reference proteome</keyword>
<dbReference type="Proteomes" id="UP000051442">
    <property type="component" value="Unassembled WGS sequence"/>
</dbReference>
<evidence type="ECO:0000256" key="3">
    <source>
        <dbReference type="PIRSR" id="PIRSR001235-1"/>
    </source>
</evidence>
<proteinExistence type="inferred from homology"/>
<keyword evidence="3" id="KW-0479">Metal-binding</keyword>
<dbReference type="SUPFAM" id="SSF53187">
    <property type="entry name" value="Zn-dependent exopeptidases"/>
    <property type="match status" value="1"/>
</dbReference>
<name>A0A0R2EQE6_9LACO</name>
<dbReference type="Pfam" id="PF07687">
    <property type="entry name" value="M20_dimer"/>
    <property type="match status" value="1"/>
</dbReference>
<evidence type="ECO:0000313" key="7">
    <source>
        <dbReference type="Proteomes" id="UP000051442"/>
    </source>
</evidence>
<feature type="binding site" evidence="3">
    <location>
        <position position="381"/>
    </location>
    <ligand>
        <name>Zn(2+)</name>
        <dbReference type="ChEBI" id="CHEBI:29105"/>
        <label>2</label>
    </ligand>
</feature>
<dbReference type="PIRSF" id="PIRSF001235">
    <property type="entry name" value="Amidase_carbamoylase"/>
    <property type="match status" value="1"/>
</dbReference>
<dbReference type="SUPFAM" id="SSF55031">
    <property type="entry name" value="Bacterial exopeptidase dimerisation domain"/>
    <property type="match status" value="1"/>
</dbReference>
<feature type="binding site" evidence="3">
    <location>
        <position position="190"/>
    </location>
    <ligand>
        <name>Zn(2+)</name>
        <dbReference type="ChEBI" id="CHEBI:29105"/>
        <label>1</label>
    </ligand>
</feature>
<evidence type="ECO:0000256" key="4">
    <source>
        <dbReference type="PIRSR" id="PIRSR001235-2"/>
    </source>
</evidence>
<protein>
    <submittedName>
        <fullName evidence="6">Hydantoinase carbamoylase family amidase</fullName>
    </submittedName>
</protein>
<dbReference type="PANTHER" id="PTHR32494:SF5">
    <property type="entry name" value="ALLANTOATE AMIDOHYDROLASE"/>
    <property type="match status" value="1"/>
</dbReference>
<evidence type="ECO:0000256" key="2">
    <source>
        <dbReference type="ARBA" id="ARBA00022801"/>
    </source>
</evidence>
<dbReference type="GO" id="GO:0046872">
    <property type="term" value="F:metal ion binding"/>
    <property type="evidence" value="ECO:0007669"/>
    <property type="project" value="UniProtKB-KW"/>
</dbReference>
<gene>
    <name evidence="6" type="ORF">FD14_GL001849</name>
</gene>
<dbReference type="InterPro" id="IPR002933">
    <property type="entry name" value="Peptidase_M20"/>
</dbReference>
<comment type="cofactor">
    <cofactor evidence="3">
        <name>Zn(2+)</name>
        <dbReference type="ChEBI" id="CHEBI:29105"/>
    </cofactor>
    <text evidence="3">Binds 2 Zn(2+) ions per subunit.</text>
</comment>
<dbReference type="InterPro" id="IPR011650">
    <property type="entry name" value="Peptidase_M20_dimer"/>
</dbReference>
<dbReference type="Pfam" id="PF01546">
    <property type="entry name" value="Peptidase_M20"/>
    <property type="match status" value="1"/>
</dbReference>
<organism evidence="6 7">
    <name type="scientific">Secundilactobacillus similis DSM 23365 = JCM 2765</name>
    <dbReference type="NCBI Taxonomy" id="1423804"/>
    <lineage>
        <taxon>Bacteria</taxon>
        <taxon>Bacillati</taxon>
        <taxon>Bacillota</taxon>
        <taxon>Bacilli</taxon>
        <taxon>Lactobacillales</taxon>
        <taxon>Lactobacillaceae</taxon>
        <taxon>Secundilactobacillus</taxon>
    </lineage>
</organism>
<feature type="binding site" evidence="3">
    <location>
        <position position="127"/>
    </location>
    <ligand>
        <name>Zn(2+)</name>
        <dbReference type="ChEBI" id="CHEBI:29105"/>
        <label>2</label>
    </ligand>
</feature>
<feature type="binding site" evidence="3">
    <location>
        <position position="92"/>
    </location>
    <ligand>
        <name>Zn(2+)</name>
        <dbReference type="ChEBI" id="CHEBI:29105"/>
        <label>1</label>
    </ligand>
</feature>
<dbReference type="NCBIfam" id="TIGR01879">
    <property type="entry name" value="hydantase"/>
    <property type="match status" value="1"/>
</dbReference>
<keyword evidence="3" id="KW-0862">Zinc</keyword>
<feature type="binding site" evidence="4">
    <location>
        <position position="288"/>
    </location>
    <ligand>
        <name>allantoate</name>
        <dbReference type="ChEBI" id="CHEBI:17536"/>
    </ligand>
</feature>
<feature type="binding site" evidence="3">
    <location>
        <position position="81"/>
    </location>
    <ligand>
        <name>Zn(2+)</name>
        <dbReference type="ChEBI" id="CHEBI:29105"/>
        <label>1</label>
    </ligand>
</feature>
<dbReference type="STRING" id="1423804.FD14_GL001849"/>
<sequence>MTPLTVNWQTFLDQMDQINALSDATPGQNRLVYTPNWVAAQQALIQFGQSIGMQARVDDYGTVYLDLPGQTNAPAIATGSHMDTVANGGRYDGLYGVLGGLHAIATLQQTHGQPKRPLRLISFSEEEGSRFPATFSGSKHYTGLAETTAITDPSGVNFDDARQTAVQQLLTLPGIRHERPALPASFTELHIEQGPRLVQHQAQIGLVTGIVGQRRFTVTVSGTANHAGTTPMDQRHDALQVAVNLIHELAQIAKTLSPTLTFTVGQFDVSPNTANVIPGQVAFTIDCRHTIDGILDQFEMQLTHLTTNRPDHTLTITVDRWVHDRPVQLAEDLCQLNQKLADQLGLTSMQLASGAGHDSMIMSQFVPTTMLFVPSINGISHAPEERTEFADLQTGIKLLTASLHAQAY</sequence>
<feature type="domain" description="Peptidase M20 dimerisation" evidence="5">
    <location>
        <begin position="210"/>
        <end position="299"/>
    </location>
</feature>
<evidence type="ECO:0000256" key="1">
    <source>
        <dbReference type="ARBA" id="ARBA00006153"/>
    </source>
</evidence>
<dbReference type="InterPro" id="IPR010158">
    <property type="entry name" value="Amidase_Cbmase"/>
</dbReference>
<dbReference type="CDD" id="cd03884">
    <property type="entry name" value="M20_bAS"/>
    <property type="match status" value="1"/>
</dbReference>
<dbReference type="InterPro" id="IPR036264">
    <property type="entry name" value="Bact_exopeptidase_dim_dom"/>
</dbReference>
<accession>A0A0R2EQE6</accession>
<dbReference type="PANTHER" id="PTHR32494">
    <property type="entry name" value="ALLANTOATE DEIMINASE-RELATED"/>
    <property type="match status" value="1"/>
</dbReference>
<comment type="similarity">
    <text evidence="1">Belongs to the peptidase M20 family.</text>
</comment>
<feature type="binding site" evidence="3">
    <location>
        <position position="92"/>
    </location>
    <ligand>
        <name>Zn(2+)</name>
        <dbReference type="ChEBI" id="CHEBI:29105"/>
        <label>2</label>
    </ligand>
</feature>
<dbReference type="Gene3D" id="3.30.70.360">
    <property type="match status" value="1"/>
</dbReference>
<dbReference type="GO" id="GO:0016813">
    <property type="term" value="F:hydrolase activity, acting on carbon-nitrogen (but not peptide) bonds, in linear amidines"/>
    <property type="evidence" value="ECO:0007669"/>
    <property type="project" value="InterPro"/>
</dbReference>
<reference evidence="6 7" key="1">
    <citation type="journal article" date="2015" name="Genome Announc.">
        <title>Expanding the biotechnology potential of lactobacilli through comparative genomics of 213 strains and associated genera.</title>
        <authorList>
            <person name="Sun Z."/>
            <person name="Harris H.M."/>
            <person name="McCann A."/>
            <person name="Guo C."/>
            <person name="Argimon S."/>
            <person name="Zhang W."/>
            <person name="Yang X."/>
            <person name="Jeffery I.B."/>
            <person name="Cooney J.C."/>
            <person name="Kagawa T.F."/>
            <person name="Liu W."/>
            <person name="Song Y."/>
            <person name="Salvetti E."/>
            <person name="Wrobel A."/>
            <person name="Rasinkangas P."/>
            <person name="Parkhill J."/>
            <person name="Rea M.C."/>
            <person name="O'Sullivan O."/>
            <person name="Ritari J."/>
            <person name="Douillard F.P."/>
            <person name="Paul Ross R."/>
            <person name="Yang R."/>
            <person name="Briner A.E."/>
            <person name="Felis G.E."/>
            <person name="de Vos W.M."/>
            <person name="Barrangou R."/>
            <person name="Klaenhammer T.R."/>
            <person name="Caufield P.W."/>
            <person name="Cui Y."/>
            <person name="Zhang H."/>
            <person name="O'Toole P.W."/>
        </authorList>
    </citation>
    <scope>NUCLEOTIDE SEQUENCE [LARGE SCALE GENOMIC DNA]</scope>
    <source>
        <strain evidence="6 7">DSM 23365</strain>
    </source>
</reference>
<dbReference type="EMBL" id="AYZM01000148">
    <property type="protein sequence ID" value="KRN18526.1"/>
    <property type="molecule type" value="Genomic_DNA"/>
</dbReference>
<feature type="binding site" evidence="4">
    <location>
        <position position="275"/>
    </location>
    <ligand>
        <name>allantoate</name>
        <dbReference type="ChEBI" id="CHEBI:17536"/>
    </ligand>
</feature>
<keyword evidence="2" id="KW-0378">Hydrolase</keyword>
<dbReference type="Gene3D" id="3.40.630.10">
    <property type="entry name" value="Zn peptidases"/>
    <property type="match status" value="1"/>
</dbReference>
<dbReference type="RefSeq" id="WP_054733001.1">
    <property type="nucleotide sequence ID" value="NZ_AYZM01000148.1"/>
</dbReference>
<evidence type="ECO:0000313" key="6">
    <source>
        <dbReference type="EMBL" id="KRN18526.1"/>
    </source>
</evidence>
<comment type="caution">
    <text evidence="6">The sequence shown here is derived from an EMBL/GenBank/DDBJ whole genome shotgun (WGS) entry which is preliminary data.</text>
</comment>
<feature type="binding site" evidence="4">
    <location>
        <position position="215"/>
    </location>
    <ligand>
        <name>allantoate</name>
        <dbReference type="ChEBI" id="CHEBI:17536"/>
    </ligand>
</feature>
<dbReference type="PATRIC" id="fig|1423804.4.peg.2004"/>